<feature type="transmembrane region" description="Helical" evidence="5">
    <location>
        <begin position="356"/>
        <end position="378"/>
    </location>
</feature>
<feature type="transmembrane region" description="Helical" evidence="5">
    <location>
        <begin position="42"/>
        <end position="61"/>
    </location>
</feature>
<dbReference type="Pfam" id="PF13181">
    <property type="entry name" value="TPR_8"/>
    <property type="match status" value="2"/>
</dbReference>
<dbReference type="AlphaFoldDB" id="A0A1F5TP55"/>
<comment type="subcellular location">
    <subcellularLocation>
        <location evidence="1">Membrane</location>
        <topology evidence="1">Multi-pass membrane protein</topology>
    </subcellularLocation>
</comment>
<proteinExistence type="predicted"/>
<keyword evidence="3 5" id="KW-1133">Transmembrane helix</keyword>
<feature type="transmembrane region" description="Helical" evidence="5">
    <location>
        <begin position="227"/>
        <end position="244"/>
    </location>
</feature>
<feature type="domain" description="O-antigen ligase-related" evidence="6">
    <location>
        <begin position="210"/>
        <end position="368"/>
    </location>
</feature>
<dbReference type="InterPro" id="IPR007016">
    <property type="entry name" value="O-antigen_ligase-rel_domated"/>
</dbReference>
<dbReference type="Gene3D" id="1.25.40.10">
    <property type="entry name" value="Tetratricopeptide repeat domain"/>
    <property type="match status" value="2"/>
</dbReference>
<dbReference type="GO" id="GO:0016020">
    <property type="term" value="C:membrane"/>
    <property type="evidence" value="ECO:0007669"/>
    <property type="project" value="UniProtKB-SubCell"/>
</dbReference>
<evidence type="ECO:0000313" key="8">
    <source>
        <dbReference type="Proteomes" id="UP000177939"/>
    </source>
</evidence>
<feature type="transmembrane region" description="Helical" evidence="5">
    <location>
        <begin position="415"/>
        <end position="433"/>
    </location>
</feature>
<feature type="transmembrane region" description="Helical" evidence="5">
    <location>
        <begin position="256"/>
        <end position="273"/>
    </location>
</feature>
<dbReference type="InterPro" id="IPR051533">
    <property type="entry name" value="WaaL-like"/>
</dbReference>
<name>A0A1F5TP55_9BACT</name>
<dbReference type="SMART" id="SM00028">
    <property type="entry name" value="TPR"/>
    <property type="match status" value="3"/>
</dbReference>
<dbReference type="PANTHER" id="PTHR37422:SF13">
    <property type="entry name" value="LIPOPOLYSACCHARIDE BIOSYNTHESIS PROTEIN PA4999-RELATED"/>
    <property type="match status" value="1"/>
</dbReference>
<evidence type="ECO:0000313" key="7">
    <source>
        <dbReference type="EMBL" id="OGF40657.1"/>
    </source>
</evidence>
<sequence length="759" mass="86585">MNTTDKTNKILLNILKWGIYAALLTPLFVTRHFYFPFISTKVFYFQLLIEVLSVVWVVLLTRDIIRVPKWRDTLLWALGVHVVILAVGAAFGVEWHRSFWGTIERGSGLFTYLHYVIFFLILISVFKTKQQWRRLLDIFLGVSFGVGLLALAQKFQLPIVYEFDVTRVTGTTGNAAHLASFLIFSIFVSLAGIIKRPFNWQWREVWYAACLALSVTALLLTQTRGAFVGLVSGLLVFGVMLAVMYRKNKAVRTGSLAAVTIIIILIGLVAVYRDSSLFKRAPLIQRFTNIEISDTTVQQRLFSWRTGLRAFQDRPLLGWGMENYNAAFNQYFDAQYYYLVRSGTYFDKAHNVVVEFLVTTGIVGFISYAFLFVVLLYYIFKIYQHDTSQAVTVGVLVALLAAYTVQNLLVFDTVITYVAFFFVMGYVYAARYFGDNNSQPSTSLAARPTARRIAIGLSILLAVYFGVWHNVQPARSAYYMRHALNEANKRPYRYADFSALMRRSLSFGTVWDAEYIIEYTTFYKQLRAQPDVDTQAVLADAQFITAVGERYLSGSHNDAKFISQLAGMYELAYEYGKNEADLTRGEELIKQAIALSPQRVFFYHILAQLYEFNGRDEQAIQTLEESRLLNDSLGETYWALALMYSKLDRHEEAIAAVREAVKRRVTIDNSDSIREIIPLFEQAKDYDALVFLYQQLLNHNRSDVDAYAKLAAIYATMGEDNEAIVTAYKIVDINIAAAAQVERFVADVKAGKFREQENK</sequence>
<dbReference type="PANTHER" id="PTHR37422">
    <property type="entry name" value="TEICHURONIC ACID BIOSYNTHESIS PROTEIN TUAE"/>
    <property type="match status" value="1"/>
</dbReference>
<keyword evidence="4 5" id="KW-0472">Membrane</keyword>
<dbReference type="SUPFAM" id="SSF48452">
    <property type="entry name" value="TPR-like"/>
    <property type="match status" value="1"/>
</dbReference>
<keyword evidence="2 5" id="KW-0812">Transmembrane</keyword>
<feature type="transmembrane region" description="Helical" evidence="5">
    <location>
        <begin position="453"/>
        <end position="471"/>
    </location>
</feature>
<evidence type="ECO:0000256" key="1">
    <source>
        <dbReference type="ARBA" id="ARBA00004141"/>
    </source>
</evidence>
<protein>
    <recommendedName>
        <fullName evidence="6">O-antigen ligase-related domain-containing protein</fullName>
    </recommendedName>
</protein>
<dbReference type="Proteomes" id="UP000177939">
    <property type="component" value="Unassembled WGS sequence"/>
</dbReference>
<organism evidence="7 8">
    <name type="scientific">Candidatus Falkowbacteria bacterium RIFOXYC2_FULL_47_12</name>
    <dbReference type="NCBI Taxonomy" id="1798004"/>
    <lineage>
        <taxon>Bacteria</taxon>
        <taxon>Candidatus Falkowiibacteriota</taxon>
    </lineage>
</organism>
<evidence type="ECO:0000256" key="5">
    <source>
        <dbReference type="SAM" id="Phobius"/>
    </source>
</evidence>
<comment type="caution">
    <text evidence="7">The sequence shown here is derived from an EMBL/GenBank/DDBJ whole genome shotgun (WGS) entry which is preliminary data.</text>
</comment>
<gene>
    <name evidence="7" type="ORF">A2477_04105</name>
</gene>
<reference evidence="7 8" key="1">
    <citation type="journal article" date="2016" name="Nat. Commun.">
        <title>Thousands of microbial genomes shed light on interconnected biogeochemical processes in an aquifer system.</title>
        <authorList>
            <person name="Anantharaman K."/>
            <person name="Brown C.T."/>
            <person name="Hug L.A."/>
            <person name="Sharon I."/>
            <person name="Castelle C.J."/>
            <person name="Probst A.J."/>
            <person name="Thomas B.C."/>
            <person name="Singh A."/>
            <person name="Wilkins M.J."/>
            <person name="Karaoz U."/>
            <person name="Brodie E.L."/>
            <person name="Williams K.H."/>
            <person name="Hubbard S.S."/>
            <person name="Banfield J.F."/>
        </authorList>
    </citation>
    <scope>NUCLEOTIDE SEQUENCE [LARGE SCALE GENOMIC DNA]</scope>
</reference>
<feature type="transmembrane region" description="Helical" evidence="5">
    <location>
        <begin position="390"/>
        <end position="409"/>
    </location>
</feature>
<evidence type="ECO:0000259" key="6">
    <source>
        <dbReference type="Pfam" id="PF04932"/>
    </source>
</evidence>
<evidence type="ECO:0000256" key="3">
    <source>
        <dbReference type="ARBA" id="ARBA00022989"/>
    </source>
</evidence>
<dbReference type="InterPro" id="IPR019734">
    <property type="entry name" value="TPR_rpt"/>
</dbReference>
<feature type="transmembrane region" description="Helical" evidence="5">
    <location>
        <begin position="109"/>
        <end position="126"/>
    </location>
</feature>
<feature type="transmembrane region" description="Helical" evidence="5">
    <location>
        <begin position="12"/>
        <end position="30"/>
    </location>
</feature>
<evidence type="ECO:0000256" key="4">
    <source>
        <dbReference type="ARBA" id="ARBA00023136"/>
    </source>
</evidence>
<feature type="transmembrane region" description="Helical" evidence="5">
    <location>
        <begin position="205"/>
        <end position="221"/>
    </location>
</feature>
<dbReference type="EMBL" id="MFGL01000020">
    <property type="protein sequence ID" value="OGF40657.1"/>
    <property type="molecule type" value="Genomic_DNA"/>
</dbReference>
<dbReference type="InterPro" id="IPR011990">
    <property type="entry name" value="TPR-like_helical_dom_sf"/>
</dbReference>
<dbReference type="Pfam" id="PF04932">
    <property type="entry name" value="Wzy_C"/>
    <property type="match status" value="1"/>
</dbReference>
<feature type="transmembrane region" description="Helical" evidence="5">
    <location>
        <begin position="138"/>
        <end position="155"/>
    </location>
</feature>
<evidence type="ECO:0000256" key="2">
    <source>
        <dbReference type="ARBA" id="ARBA00022692"/>
    </source>
</evidence>
<feature type="transmembrane region" description="Helical" evidence="5">
    <location>
        <begin position="73"/>
        <end position="93"/>
    </location>
</feature>
<feature type="transmembrane region" description="Helical" evidence="5">
    <location>
        <begin position="175"/>
        <end position="193"/>
    </location>
</feature>
<accession>A0A1F5TP55</accession>